<evidence type="ECO:0000313" key="1">
    <source>
        <dbReference type="EMBL" id="GAA1119223.1"/>
    </source>
</evidence>
<name>A0ABN1U6B0_9ACTN</name>
<dbReference type="InterPro" id="IPR009097">
    <property type="entry name" value="Cyclic_Pdiesterase"/>
</dbReference>
<organism evidence="1 2">
    <name type="scientific">Kitasatospora arboriphila</name>
    <dbReference type="NCBI Taxonomy" id="258052"/>
    <lineage>
        <taxon>Bacteria</taxon>
        <taxon>Bacillati</taxon>
        <taxon>Actinomycetota</taxon>
        <taxon>Actinomycetes</taxon>
        <taxon>Kitasatosporales</taxon>
        <taxon>Streptomycetaceae</taxon>
        <taxon>Kitasatospora</taxon>
    </lineage>
</organism>
<dbReference type="Gene3D" id="3.90.1140.10">
    <property type="entry name" value="Cyclic phosphodiesterase"/>
    <property type="match status" value="1"/>
</dbReference>
<sequence>MHPSAPAAASAFPAEQPSSLTDAQVIAAHDWKAFSEVATMVNHWDRPGWTADRRRLYWFIAADDAPAVHTLAARCQQHLSRPELDLTPPDGLHITLSRAAVARDSDVEPLAAAARERCAELDPFTLQVLPLTGSRGAVRFSLAPWTPILGLSDTLAEAGAAVGAHTSKAADRLRPHLGIGYCNQEVPAEPLREVIAGLRDLEPAELAVRSVELVELRREERRYRWTTLERIRLGGCSRRVLPPPTSLC</sequence>
<proteinExistence type="predicted"/>
<dbReference type="Pfam" id="PF13563">
    <property type="entry name" value="2_5_RNA_ligase2"/>
    <property type="match status" value="1"/>
</dbReference>
<reference evidence="1 2" key="1">
    <citation type="journal article" date="2019" name="Int. J. Syst. Evol. Microbiol.">
        <title>The Global Catalogue of Microorganisms (GCM) 10K type strain sequencing project: providing services to taxonomists for standard genome sequencing and annotation.</title>
        <authorList>
            <consortium name="The Broad Institute Genomics Platform"/>
            <consortium name="The Broad Institute Genome Sequencing Center for Infectious Disease"/>
            <person name="Wu L."/>
            <person name="Ma J."/>
        </authorList>
    </citation>
    <scope>NUCLEOTIDE SEQUENCE [LARGE SCALE GENOMIC DNA]</scope>
    <source>
        <strain evidence="1 2">JCM 13002</strain>
    </source>
</reference>
<evidence type="ECO:0000313" key="2">
    <source>
        <dbReference type="Proteomes" id="UP001499987"/>
    </source>
</evidence>
<dbReference type="RefSeq" id="WP_344627671.1">
    <property type="nucleotide sequence ID" value="NZ_BAAALD010000112.1"/>
</dbReference>
<protein>
    <recommendedName>
        <fullName evidence="3">2'-5' RNA ligase family protein</fullName>
    </recommendedName>
</protein>
<dbReference type="EMBL" id="BAAALD010000112">
    <property type="protein sequence ID" value="GAA1119223.1"/>
    <property type="molecule type" value="Genomic_DNA"/>
</dbReference>
<dbReference type="SUPFAM" id="SSF55144">
    <property type="entry name" value="LigT-like"/>
    <property type="match status" value="1"/>
</dbReference>
<accession>A0ABN1U6B0</accession>
<gene>
    <name evidence="1" type="ORF">GCM10009663_68940</name>
</gene>
<dbReference type="Proteomes" id="UP001499987">
    <property type="component" value="Unassembled WGS sequence"/>
</dbReference>
<comment type="caution">
    <text evidence="1">The sequence shown here is derived from an EMBL/GenBank/DDBJ whole genome shotgun (WGS) entry which is preliminary data.</text>
</comment>
<evidence type="ECO:0008006" key="3">
    <source>
        <dbReference type="Google" id="ProtNLM"/>
    </source>
</evidence>
<keyword evidence="2" id="KW-1185">Reference proteome</keyword>